<dbReference type="GO" id="GO:0009272">
    <property type="term" value="P:fungal-type cell wall biogenesis"/>
    <property type="evidence" value="ECO:0007669"/>
    <property type="project" value="TreeGrafter"/>
</dbReference>
<evidence type="ECO:0000256" key="4">
    <source>
        <dbReference type="ARBA" id="ARBA00022729"/>
    </source>
</evidence>
<dbReference type="SMART" id="SM01320">
    <property type="entry name" value="TRP_N"/>
    <property type="match status" value="1"/>
</dbReference>
<evidence type="ECO:0000313" key="11">
    <source>
        <dbReference type="EMBL" id="KKY14598.1"/>
    </source>
</evidence>
<dbReference type="Pfam" id="PF06011">
    <property type="entry name" value="TRP"/>
    <property type="match status" value="1"/>
</dbReference>
<evidence type="ECO:0000256" key="1">
    <source>
        <dbReference type="ARBA" id="ARBA00004141"/>
    </source>
</evidence>
<dbReference type="OrthoDB" id="5212126at2759"/>
<sequence>MRVPWSTSLIAAFVTFCTFSPVANATRLIESKSLTSCQENSNFTASLFDVVFTPDNNTLAFEIVGVSSIQGNVTAVLEVIAYGYTALKETLDPCEMDLSGLCPMSTGQINIESNIEVSDSVIENIPGIAYTVPDLDGVVRIYINSTDTGKSVACVEAELSNGKTVNQKAVGWVTAVIAGMGLAASAVTSGLGHSNTAAHVAANALSLFGFFQAQAFIGMTAVDMPPIVQSWTQDFQWSMGIIRVGFLQDICTWYQRATGGTPATLLSSLSTTSVDVQKRSLEMMKRSSEHIKRWVIKTGGYLIKRSNSDSTSSSSDSVVVVRGIERVGFRASIESTNIFLTGMIFFLVFCAVVAILVVMFKGICELCAKKGLMKGDKFSDFRNGWKIVLKGILFRLILIGFPQMCVLCLWELTVRDSSAEVILAVVVFLAMFAALGWASFKVIRLARRSVAMHKNPAYMLYSDPTCLNKWGFLYVQYRATAYYFILPTLGYILLKAMFIAFGQGAYVVQAVALVIIEGCMLVAVSVLRPWMDKKTNVFNISIAAINFLNAIFLLVFTSVFGQPGIVTGVMGVVFFVYNAVFALVLLLLVLIASGYAIFSRNPDTRYQPMRDDRGSFIKSQSNLHTTELDALGATARGDTKETYGNSRLGDDDDDDSFSSHSQNKEAAGVTVPTSTASTAYRDVPDNTSRTAMIPDRRPAPPSYDQRGMYAQPNPSSVSAFSGYQNQNRSQAASPAPYAQNQYGNYNSGATNNGLYSLNLDNQIPALLGKGEPGMTID</sequence>
<evidence type="ECO:0000256" key="9">
    <source>
        <dbReference type="SAM" id="SignalP"/>
    </source>
</evidence>
<reference evidence="11 12" key="1">
    <citation type="submission" date="2015-05" db="EMBL/GenBank/DDBJ databases">
        <title>Distinctive expansion of gene families associated with plant cell wall degradation and secondary metabolism in the genomes of grapevine trunk pathogens.</title>
        <authorList>
            <person name="Lawrence D.P."/>
            <person name="Travadon R."/>
            <person name="Rolshausen P.E."/>
            <person name="Baumgartner K."/>
        </authorList>
    </citation>
    <scope>NUCLEOTIDE SEQUENCE [LARGE SCALE GENOMIC DNA]</scope>
    <source>
        <strain evidence="11">UCRPC4</strain>
    </source>
</reference>
<feature type="transmembrane region" description="Helical" evidence="8">
    <location>
        <begin position="572"/>
        <end position="598"/>
    </location>
</feature>
<feature type="transmembrane region" description="Helical" evidence="8">
    <location>
        <begin position="392"/>
        <end position="412"/>
    </location>
</feature>
<feature type="transmembrane region" description="Helical" evidence="8">
    <location>
        <begin position="507"/>
        <end position="527"/>
    </location>
</feature>
<keyword evidence="6 8" id="KW-0472">Membrane</keyword>
<gene>
    <name evidence="11" type="ORF">UCRPC4_g06685</name>
</gene>
<dbReference type="GO" id="GO:0055085">
    <property type="term" value="P:transmembrane transport"/>
    <property type="evidence" value="ECO:0007669"/>
    <property type="project" value="TreeGrafter"/>
</dbReference>
<accession>A0A0G2FRP1</accession>
<feature type="transmembrane region" description="Helical" evidence="8">
    <location>
        <begin position="338"/>
        <end position="360"/>
    </location>
</feature>
<feature type="signal peptide" evidence="9">
    <location>
        <begin position="1"/>
        <end position="25"/>
    </location>
</feature>
<comment type="subcellular location">
    <subcellularLocation>
        <location evidence="1">Membrane</location>
        <topology evidence="1">Multi-pass membrane protein</topology>
    </subcellularLocation>
</comment>
<keyword evidence="5 8" id="KW-1133">Transmembrane helix</keyword>
<feature type="compositionally biased region" description="Polar residues" evidence="7">
    <location>
        <begin position="712"/>
        <end position="739"/>
    </location>
</feature>
<evidence type="ECO:0000259" key="10">
    <source>
        <dbReference type="SMART" id="SM01320"/>
    </source>
</evidence>
<dbReference type="InterPro" id="IPR040241">
    <property type="entry name" value="TRP_Flc/Pkd2-like"/>
</dbReference>
<proteinExistence type="inferred from homology"/>
<dbReference type="PANTHER" id="PTHR31145:SF2">
    <property type="entry name" value="FLAVIN CARRIER PROTEIN 2"/>
    <property type="match status" value="1"/>
</dbReference>
<comment type="similarity">
    <text evidence="2">Belongs to the transient receptor potential (TRP) ion channel family.</text>
</comment>
<keyword evidence="3 8" id="KW-0812">Transmembrane</keyword>
<dbReference type="Proteomes" id="UP000053317">
    <property type="component" value="Unassembled WGS sequence"/>
</dbReference>
<evidence type="ECO:0000256" key="5">
    <source>
        <dbReference type="ARBA" id="ARBA00022989"/>
    </source>
</evidence>
<evidence type="ECO:0000256" key="6">
    <source>
        <dbReference type="ARBA" id="ARBA00023136"/>
    </source>
</evidence>
<evidence type="ECO:0000256" key="3">
    <source>
        <dbReference type="ARBA" id="ARBA00022692"/>
    </source>
</evidence>
<feature type="domain" description="ML-like" evidence="10">
    <location>
        <begin position="27"/>
        <end position="166"/>
    </location>
</feature>
<evidence type="ECO:0000256" key="2">
    <source>
        <dbReference type="ARBA" id="ARBA00010642"/>
    </source>
</evidence>
<keyword evidence="4 9" id="KW-0732">Signal</keyword>
<dbReference type="InterPro" id="IPR032800">
    <property type="entry name" value="TRP_N"/>
</dbReference>
<dbReference type="AlphaFoldDB" id="A0A0G2FRP1"/>
<organism evidence="11 12">
    <name type="scientific">Phaeomoniella chlamydospora</name>
    <name type="common">Phaeoacremonium chlamydosporum</name>
    <dbReference type="NCBI Taxonomy" id="158046"/>
    <lineage>
        <taxon>Eukaryota</taxon>
        <taxon>Fungi</taxon>
        <taxon>Dikarya</taxon>
        <taxon>Ascomycota</taxon>
        <taxon>Pezizomycotina</taxon>
        <taxon>Eurotiomycetes</taxon>
        <taxon>Chaetothyriomycetidae</taxon>
        <taxon>Phaeomoniellales</taxon>
        <taxon>Phaeomoniellaceae</taxon>
        <taxon>Phaeomoniella</taxon>
    </lineage>
</organism>
<evidence type="ECO:0000256" key="8">
    <source>
        <dbReference type="SAM" id="Phobius"/>
    </source>
</evidence>
<keyword evidence="12" id="KW-1185">Reference proteome</keyword>
<feature type="transmembrane region" description="Helical" evidence="8">
    <location>
        <begin position="418"/>
        <end position="440"/>
    </location>
</feature>
<dbReference type="PANTHER" id="PTHR31145">
    <property type="entry name" value="INTEGRAL MEMBRANE PROTEIN (AFU_ORTHOLOGUE AFUA_7G01610)"/>
    <property type="match status" value="1"/>
</dbReference>
<dbReference type="InterPro" id="IPR010308">
    <property type="entry name" value="TRP_C"/>
</dbReference>
<dbReference type="Pfam" id="PF14558">
    <property type="entry name" value="TRP_N"/>
    <property type="match status" value="1"/>
</dbReference>
<dbReference type="GO" id="GO:0016020">
    <property type="term" value="C:membrane"/>
    <property type="evidence" value="ECO:0007669"/>
    <property type="project" value="UniProtKB-SubCell"/>
</dbReference>
<feature type="region of interest" description="Disordered" evidence="7">
    <location>
        <begin position="628"/>
        <end position="739"/>
    </location>
</feature>
<evidence type="ECO:0000256" key="7">
    <source>
        <dbReference type="SAM" id="MobiDB-lite"/>
    </source>
</evidence>
<protein>
    <recommendedName>
        <fullName evidence="10">ML-like domain-containing protein</fullName>
    </recommendedName>
</protein>
<feature type="transmembrane region" description="Helical" evidence="8">
    <location>
        <begin position="539"/>
        <end position="560"/>
    </location>
</feature>
<dbReference type="EMBL" id="LCWF01000219">
    <property type="protein sequence ID" value="KKY14598.1"/>
    <property type="molecule type" value="Genomic_DNA"/>
</dbReference>
<feature type="chain" id="PRO_5002544336" description="ML-like domain-containing protein" evidence="9">
    <location>
        <begin position="26"/>
        <end position="777"/>
    </location>
</feature>
<comment type="caution">
    <text evidence="11">The sequence shown here is derived from an EMBL/GenBank/DDBJ whole genome shotgun (WGS) entry which is preliminary data.</text>
</comment>
<name>A0A0G2FRP1_PHACM</name>
<evidence type="ECO:0000313" key="12">
    <source>
        <dbReference type="Proteomes" id="UP000053317"/>
    </source>
</evidence>
<feature type="transmembrane region" description="Helical" evidence="8">
    <location>
        <begin position="481"/>
        <end position="501"/>
    </location>
</feature>
<reference evidence="11 12" key="2">
    <citation type="submission" date="2015-05" db="EMBL/GenBank/DDBJ databases">
        <authorList>
            <person name="Morales-Cruz A."/>
            <person name="Amrine K.C."/>
            <person name="Cantu D."/>
        </authorList>
    </citation>
    <scope>NUCLEOTIDE SEQUENCE [LARGE SCALE GENOMIC DNA]</scope>
    <source>
        <strain evidence="11">UCRPC4</strain>
    </source>
</reference>